<dbReference type="InterPro" id="IPR000700">
    <property type="entry name" value="PAS-assoc_C"/>
</dbReference>
<dbReference type="Proteomes" id="UP000641646">
    <property type="component" value="Unassembled WGS sequence"/>
</dbReference>
<feature type="domain" description="PAC" evidence="17">
    <location>
        <begin position="1047"/>
        <end position="1105"/>
    </location>
</feature>
<dbReference type="SMART" id="SM00091">
    <property type="entry name" value="PAS"/>
    <property type="match status" value="15"/>
</dbReference>
<dbReference type="Gene3D" id="3.30.565.10">
    <property type="entry name" value="Histidine kinase-like ATPase, C-terminal domain"/>
    <property type="match status" value="1"/>
</dbReference>
<protein>
    <recommendedName>
        <fullName evidence="3">histidine kinase</fullName>
        <ecNumber evidence="3">2.7.13.3</ecNumber>
    </recommendedName>
</protein>
<feature type="domain" description="PAS" evidence="16">
    <location>
        <begin position="594"/>
        <end position="642"/>
    </location>
</feature>
<dbReference type="InterPro" id="IPR001789">
    <property type="entry name" value="Sig_transdc_resp-reg_receiver"/>
</dbReference>
<evidence type="ECO:0000256" key="5">
    <source>
        <dbReference type="ARBA" id="ARBA00022679"/>
    </source>
</evidence>
<dbReference type="InterPro" id="IPR005467">
    <property type="entry name" value="His_kinase_dom"/>
</dbReference>
<feature type="domain" description="PAC" evidence="17">
    <location>
        <begin position="674"/>
        <end position="727"/>
    </location>
</feature>
<dbReference type="Pfam" id="PF13426">
    <property type="entry name" value="PAS_9"/>
    <property type="match status" value="2"/>
</dbReference>
<feature type="domain" description="PAS" evidence="16">
    <location>
        <begin position="1743"/>
        <end position="1817"/>
    </location>
</feature>
<feature type="domain" description="PAS" evidence="16">
    <location>
        <begin position="1236"/>
        <end position="1310"/>
    </location>
</feature>
<feature type="modified residue" description="4-aspartylphosphate" evidence="11">
    <location>
        <position position="2491"/>
    </location>
</feature>
<dbReference type="Pfam" id="PF00512">
    <property type="entry name" value="HisKA"/>
    <property type="match status" value="1"/>
</dbReference>
<dbReference type="SMART" id="SM00388">
    <property type="entry name" value="HisKA"/>
    <property type="match status" value="1"/>
</dbReference>
<dbReference type="InterPro" id="IPR013655">
    <property type="entry name" value="PAS_fold_3"/>
</dbReference>
<feature type="domain" description="PAS" evidence="16">
    <location>
        <begin position="1505"/>
        <end position="1553"/>
    </location>
</feature>
<dbReference type="Gene3D" id="3.30.450.20">
    <property type="entry name" value="PAS domain"/>
    <property type="match status" value="15"/>
</dbReference>
<dbReference type="InterPro" id="IPR036890">
    <property type="entry name" value="HATPase_C_sf"/>
</dbReference>
<feature type="domain" description="PAS" evidence="16">
    <location>
        <begin position="1106"/>
        <end position="1178"/>
    </location>
</feature>
<feature type="domain" description="PAS" evidence="16">
    <location>
        <begin position="866"/>
        <end position="902"/>
    </location>
</feature>
<dbReference type="Pfam" id="PF00072">
    <property type="entry name" value="Response_reg"/>
    <property type="match status" value="1"/>
</dbReference>
<evidence type="ECO:0000256" key="4">
    <source>
        <dbReference type="ARBA" id="ARBA00022553"/>
    </source>
</evidence>
<feature type="domain" description="PAC" evidence="17">
    <location>
        <begin position="811"/>
        <end position="861"/>
    </location>
</feature>
<evidence type="ECO:0000256" key="2">
    <source>
        <dbReference type="ARBA" id="ARBA00004370"/>
    </source>
</evidence>
<feature type="transmembrane region" description="Helical" evidence="13">
    <location>
        <begin position="64"/>
        <end position="87"/>
    </location>
</feature>
<feature type="transmembrane region" description="Helical" evidence="13">
    <location>
        <begin position="32"/>
        <end position="52"/>
    </location>
</feature>
<sequence length="2667" mass="304362">MLEFWGHIFTDGGFIPHGHCYLWKPGLVGLHIASDLAIAVAYYSIPITLLYFVRKRQDLPFNWVFLLCGAFIVACGTTHLMEIWTLWHPTYWLSGAIKAFTALVSAYTAIQVANLMPKALALPSAAKLEVLNLKLEGEIADRILAEAALKQARDELEIRVRERTAQLEKANQELKNEISDRKLAEVAVQESEARNRAILAAIPDLMLRVKPDGSCTSCLPPKDPPAQTFLPIEQHLSELLPPELLQIQLQAIERALVTGTLQVYEHQVVKYGKISYEEVRISPAGEEEALIMVRDITDRKQAEEILANYNRILSAQVQDRTAELARTNAQLEQEIAERKQIEAQLRKSEAKLSAILDNVGACIYIKDLQGNYIYINHLIEEVFGFTEAEIIGSNDFKLFSKQTASSLRQNDRKVIESGVVHRFEEVGELNNGEYRYYLSIKVPLKSEDGSIYGICGISTDITELKQTEAALRQSEQRMEALLSAMPDVMFRQRIDGTYLDVAGDKSTMLLPRQSLIGGNLKDLPIPEQIKADLLERFQAAVATGKLQIYEHDLQKADRIHSYEARIVKSGADEIVCIVRDITERKRFTAALQESEERYRTVVTAMAEGIVLQDRSGVIHTCNASAKRILGLSRKQMMGRSSIDPRWQAIREDGSPFPGEEHPAMVTLRTGKPCSNVVMGIRKPNDRLTWISINSQPLRKTGEVLPYAVVASFSDITDRKQAEEELRWKETLLRSMANASPLAFYVVDNRTDSILYFNHRFCEIWGIEHLETQMQCGQLKNKDLIPDCVSLIKDATAFAESCELLQNVANRDVVEDEIIFQDGRIIRRFSSQIRDESDRYFGRMYLFEDITDRKEIEEQLQLADFCIERSVLGIALIDRHGKILRTNEASSKQLGYTREEFLSMYVWDNDPNFPIDKWPEHWQALKEQKTMTFTSQHWRKNGTTIPMEVSLHYLEFNGKEYNFACARDLSDRYQAEAALRESEARYLAIIEDQTELIVRFLPDGTLTFANEAFCRFFGHKRSEIVGYRYEPSIHEEDSEYVASLRNFISVENPVVTMENRVIARGEIRWTHWSERGIFDDNGELVELQAVGRDITDRKRIEEALKQSEERLQLALEGSGDGLWDWNLVTNEVYYSPRYMEMLGYEANELPQEVSTWNYLTHPDDMVWVKEIVEAHFKDSSVLYAFDYRLRTKSGEWKWVADYGKVVARDENGKPLRMAGTHRDASDRKRMEQALKESEQRFRAIFDRAFQFVGLLQPDGIVLESNQTALDFAGINRDEVVGKPFWEGKWWTISPETQAQLKAAISQAAQGVFVRYEVDVWGKDERIMTIDFSLRPIVDETGRVTLLIPEGRDISDRKRAEEQLRKYERIVSTTSDGICLVSPDYTYQIVNQAYLNYHQKRYDEVVGHKVIEIVGKEIFERQIQTSHERCLIGETVQYEMWFDKHTEGRRFISVTYSPYFEADRTVSGVVVSVRNLTELKQAQKQLELQDIIVKNVAEGICLVRISDNIIVYANPKFERMFGYDSGELNGKNVAIVNYQDETIDAEAIHAEIAHNILTYGEYSYEVYNVRKDGTPFWCRATTSKFEHPEYGTILVAVQEDISDRKYAEEARRLSEARLKHLTASIPGTLYSYGYYPDGAAKFEYISEGCQEMFELAPEEVLADENTLLNQISPDDRAKHEEAVVRAIENMTSLSSEWRNIAPSGKQRWLRVQAQPEYREDGSKVWHGVILDISDRKEIEQALRDSQYFLQKVANATPQILYLFDVKQKTSIYLNQQCTSILGYSPEEIYQADPEWFVNCFHPEDRHLCYEMPDRFINLNDNEVLTTEYRFQHKNGDWRWLCTREVVFSRDENGVPTQILGAVQDISDRKQAEVQIKQQEEFLRTVIDNDPNTIFVKDREGHFLLVNKAGAHCFYNKTPEELIGKKDSDFCYSSELVELFIQENLYVIEMGQPLFIGEEKVVNYTNEEKWFQWQKIPIRLPGKDDICVLGIGVDITARKQAEAELEAQRAFLYQVIDVVPSAIFVKDRQLRFLIVNRWAAEMYGSTIEEMRGKTDYEFAGDRFDDSAGSNILKSPSEPNFELEKFLAINRKVMSTLRTEIIPAQPIKTPEGGLRWYQIIISPFIEANGQVQGVIGAATDITALKQAEEELRLAKEAAEAANRAKSTFLANMSHELRTPLNAILGFSKLMNRAANLSEEQQENLNIIRRSGEHLLTLINQVLDLSKIEAGRITLNENEFDLYRLLDDVEDIFSWKAREKNLQLQFNCAADVPKYIRTDELKLRQVLINLVSNAVKFTGQGSVSVLVSAEGGRGTGEKTNDGDDGGFDITINFEVSDTGEGIAPSEFEKLFKPFVQTASGQKVQEGTGLGLTISCQFVCLMGGDITVISGGKAFSPGADRCEINKDIRVGTTFKFKIRAGTVKAIATENQPQSRGVIALAPNQPLYRMLIVDDNTYNRQLLIKLLHPLGFELQSAHNGYEALQIWSRWQPHLIWMDMRMPEMDGYEATKQIRKAEAAKLNDELNSTVAASSSLDHRSTAIIAITASSLPEEKAAVLAAGCDDFIRKPFPEHEIFDAIQKHLGVDFIYEETTAVSRSDTTEILGIYAENIATLPGDLLLVLRHAIVEGDLEQITIIIEELRLHNQMLAQYLLTLANQYQFEQLLSLIQTEHSL</sequence>
<feature type="domain" description="PAC" evidence="17">
    <location>
        <begin position="413"/>
        <end position="473"/>
    </location>
</feature>
<comment type="caution">
    <text evidence="18">The sequence shown here is derived from an EMBL/GenBank/DDBJ whole genome shotgun (WGS) entry which is preliminary data.</text>
</comment>
<dbReference type="SUPFAM" id="SSF55785">
    <property type="entry name" value="PYP-like sensor domain (PAS domain)"/>
    <property type="match status" value="15"/>
</dbReference>
<reference evidence="18" key="2">
    <citation type="submission" date="2020-08" db="EMBL/GenBank/DDBJ databases">
        <authorList>
            <person name="Chen M."/>
            <person name="Teng W."/>
            <person name="Zhao L."/>
            <person name="Hu C."/>
            <person name="Zhou Y."/>
            <person name="Han B."/>
            <person name="Song L."/>
            <person name="Shu W."/>
        </authorList>
    </citation>
    <scope>NUCLEOTIDE SEQUENCE</scope>
    <source>
        <strain evidence="18">FACHB-1375</strain>
    </source>
</reference>
<dbReference type="SUPFAM" id="SSF55874">
    <property type="entry name" value="ATPase domain of HSP90 chaperone/DNA topoisomerase II/histidine kinase"/>
    <property type="match status" value="1"/>
</dbReference>
<dbReference type="GO" id="GO:0005524">
    <property type="term" value="F:ATP binding"/>
    <property type="evidence" value="ECO:0007669"/>
    <property type="project" value="UniProtKB-KW"/>
</dbReference>
<gene>
    <name evidence="18" type="ORF">H6G03_31285</name>
</gene>
<evidence type="ECO:0000259" key="17">
    <source>
        <dbReference type="PROSITE" id="PS50113"/>
    </source>
</evidence>
<dbReference type="PANTHER" id="PTHR43304:SF1">
    <property type="entry name" value="PAC DOMAIN-CONTAINING PROTEIN"/>
    <property type="match status" value="1"/>
</dbReference>
<evidence type="ECO:0000256" key="6">
    <source>
        <dbReference type="ARBA" id="ARBA00022741"/>
    </source>
</evidence>
<dbReference type="InterPro" id="IPR001610">
    <property type="entry name" value="PAC"/>
</dbReference>
<dbReference type="PROSITE" id="PS50113">
    <property type="entry name" value="PAC"/>
    <property type="match status" value="12"/>
</dbReference>
<dbReference type="Pfam" id="PF13188">
    <property type="entry name" value="PAS_8"/>
    <property type="match status" value="1"/>
</dbReference>
<keyword evidence="10 13" id="KW-0472">Membrane</keyword>
<feature type="domain" description="PAC" evidence="17">
    <location>
        <begin position="1434"/>
        <end position="1486"/>
    </location>
</feature>
<keyword evidence="4 11" id="KW-0597">Phosphoprotein</keyword>
<dbReference type="InterPro" id="IPR036097">
    <property type="entry name" value="HisK_dim/P_sf"/>
</dbReference>
<feature type="coiled-coil region" evidence="12">
    <location>
        <begin position="314"/>
        <end position="358"/>
    </location>
</feature>
<comment type="subcellular location">
    <subcellularLocation>
        <location evidence="2">Membrane</location>
    </subcellularLocation>
</comment>
<dbReference type="NCBIfam" id="TIGR00229">
    <property type="entry name" value="sensory_box"/>
    <property type="match status" value="12"/>
</dbReference>
<feature type="domain" description="Response regulatory" evidence="15">
    <location>
        <begin position="2442"/>
        <end position="2576"/>
    </location>
</feature>
<feature type="domain" description="PAC" evidence="17">
    <location>
        <begin position="1312"/>
        <end position="1364"/>
    </location>
</feature>
<dbReference type="CDD" id="cd17546">
    <property type="entry name" value="REC_hyHK_CKI1_RcsC-like"/>
    <property type="match status" value="1"/>
</dbReference>
<evidence type="ECO:0000256" key="9">
    <source>
        <dbReference type="ARBA" id="ARBA00023012"/>
    </source>
</evidence>
<feature type="domain" description="PAS" evidence="16">
    <location>
        <begin position="1876"/>
        <end position="1922"/>
    </location>
</feature>
<dbReference type="RefSeq" id="WP_190473887.1">
    <property type="nucleotide sequence ID" value="NZ_JACJPW010000125.1"/>
</dbReference>
<dbReference type="InterPro" id="IPR035965">
    <property type="entry name" value="PAS-like_dom_sf"/>
</dbReference>
<dbReference type="Pfam" id="PF08448">
    <property type="entry name" value="PAS_4"/>
    <property type="match status" value="5"/>
</dbReference>
<comment type="catalytic activity">
    <reaction evidence="1">
        <text>ATP + protein L-histidine = ADP + protein N-phospho-L-histidine.</text>
        <dbReference type="EC" id="2.7.13.3"/>
    </reaction>
</comment>
<feature type="domain" description="Histidine kinase" evidence="14">
    <location>
        <begin position="2167"/>
        <end position="2416"/>
    </location>
</feature>
<dbReference type="Gene3D" id="1.10.287.130">
    <property type="match status" value="1"/>
</dbReference>
<evidence type="ECO:0000313" key="19">
    <source>
        <dbReference type="Proteomes" id="UP000641646"/>
    </source>
</evidence>
<dbReference type="SMART" id="SM00448">
    <property type="entry name" value="REC"/>
    <property type="match status" value="1"/>
</dbReference>
<dbReference type="InterPro" id="IPR011006">
    <property type="entry name" value="CheY-like_superfamily"/>
</dbReference>
<evidence type="ECO:0000256" key="3">
    <source>
        <dbReference type="ARBA" id="ARBA00012438"/>
    </source>
</evidence>
<dbReference type="GO" id="GO:0000155">
    <property type="term" value="F:phosphorelay sensor kinase activity"/>
    <property type="evidence" value="ECO:0007669"/>
    <property type="project" value="InterPro"/>
</dbReference>
<evidence type="ECO:0000256" key="1">
    <source>
        <dbReference type="ARBA" id="ARBA00000085"/>
    </source>
</evidence>
<keyword evidence="9" id="KW-0902">Two-component regulatory system</keyword>
<keyword evidence="5" id="KW-0808">Transferase</keyword>
<evidence type="ECO:0000256" key="12">
    <source>
        <dbReference type="SAM" id="Coils"/>
    </source>
</evidence>
<dbReference type="InterPro" id="IPR000014">
    <property type="entry name" value="PAS"/>
</dbReference>
<dbReference type="PANTHER" id="PTHR43304">
    <property type="entry name" value="PHYTOCHROME-LIKE PROTEIN CPH1"/>
    <property type="match status" value="1"/>
</dbReference>
<dbReference type="InterPro" id="IPR013656">
    <property type="entry name" value="PAS_4"/>
</dbReference>
<dbReference type="InterPro" id="IPR058544">
    <property type="entry name" value="ETR1_N"/>
</dbReference>
<name>A0A926VKI9_9CYAN</name>
<dbReference type="CDD" id="cd16922">
    <property type="entry name" value="HATPase_EvgS-ArcB-TorS-like"/>
    <property type="match status" value="1"/>
</dbReference>
<dbReference type="InterPro" id="IPR052162">
    <property type="entry name" value="Sensor_kinase/Photoreceptor"/>
</dbReference>
<evidence type="ECO:0000256" key="13">
    <source>
        <dbReference type="SAM" id="Phobius"/>
    </source>
</evidence>
<proteinExistence type="predicted"/>
<evidence type="ECO:0000256" key="11">
    <source>
        <dbReference type="PROSITE-ProRule" id="PRU00169"/>
    </source>
</evidence>
<dbReference type="CDD" id="cd00130">
    <property type="entry name" value="PAS"/>
    <property type="match status" value="11"/>
</dbReference>
<dbReference type="InterPro" id="IPR003661">
    <property type="entry name" value="HisK_dim/P_dom"/>
</dbReference>
<dbReference type="Pfam" id="PF25487">
    <property type="entry name" value="ETR1_N"/>
    <property type="match status" value="1"/>
</dbReference>
<keyword evidence="19" id="KW-1185">Reference proteome</keyword>
<dbReference type="EMBL" id="JACJPW010000125">
    <property type="protein sequence ID" value="MBD2185505.1"/>
    <property type="molecule type" value="Genomic_DNA"/>
</dbReference>
<keyword evidence="12" id="KW-0175">Coiled coil</keyword>
<dbReference type="PROSITE" id="PS50112">
    <property type="entry name" value="PAS"/>
    <property type="match status" value="11"/>
</dbReference>
<dbReference type="SUPFAM" id="SSF52172">
    <property type="entry name" value="CheY-like"/>
    <property type="match status" value="1"/>
</dbReference>
<feature type="domain" description="PAS" evidence="16">
    <location>
        <begin position="2005"/>
        <end position="2051"/>
    </location>
</feature>
<dbReference type="GO" id="GO:0006355">
    <property type="term" value="P:regulation of DNA-templated transcription"/>
    <property type="evidence" value="ECO:0007669"/>
    <property type="project" value="InterPro"/>
</dbReference>
<dbReference type="FunFam" id="3.30.450.20:FF:000155">
    <property type="entry name" value="Sensor histidine kinase TodS"/>
    <property type="match status" value="1"/>
</dbReference>
<dbReference type="InterPro" id="IPR013767">
    <property type="entry name" value="PAS_fold"/>
</dbReference>
<evidence type="ECO:0000256" key="8">
    <source>
        <dbReference type="ARBA" id="ARBA00022840"/>
    </source>
</evidence>
<dbReference type="EC" id="2.7.13.3" evidence="3"/>
<keyword evidence="6" id="KW-0547">Nucleotide-binding</keyword>
<dbReference type="InterPro" id="IPR004358">
    <property type="entry name" value="Sig_transdc_His_kin-like_C"/>
</dbReference>
<dbReference type="Pfam" id="PF00989">
    <property type="entry name" value="PAS"/>
    <property type="match status" value="2"/>
</dbReference>
<dbReference type="SMART" id="SM00387">
    <property type="entry name" value="HATPase_c"/>
    <property type="match status" value="1"/>
</dbReference>
<evidence type="ECO:0000256" key="10">
    <source>
        <dbReference type="ARBA" id="ARBA00023136"/>
    </source>
</evidence>
<dbReference type="PROSITE" id="PS50109">
    <property type="entry name" value="HIS_KIN"/>
    <property type="match status" value="1"/>
</dbReference>
<feature type="domain" description="PAC" evidence="17">
    <location>
        <begin position="1952"/>
        <end position="2004"/>
    </location>
</feature>
<dbReference type="Gene3D" id="3.40.50.2300">
    <property type="match status" value="1"/>
</dbReference>
<feature type="domain" description="PAC" evidence="17">
    <location>
        <begin position="1822"/>
        <end position="1875"/>
    </location>
</feature>
<feature type="domain" description="PAS" evidence="16">
    <location>
        <begin position="348"/>
        <end position="418"/>
    </location>
</feature>
<dbReference type="InterPro" id="IPR003594">
    <property type="entry name" value="HATPase_dom"/>
</dbReference>
<evidence type="ECO:0000259" key="14">
    <source>
        <dbReference type="PROSITE" id="PS50109"/>
    </source>
</evidence>
<evidence type="ECO:0000256" key="7">
    <source>
        <dbReference type="ARBA" id="ARBA00022777"/>
    </source>
</evidence>
<feature type="domain" description="PAC" evidence="17">
    <location>
        <begin position="1560"/>
        <end position="1611"/>
    </location>
</feature>
<evidence type="ECO:0000313" key="18">
    <source>
        <dbReference type="EMBL" id="MBD2185505.1"/>
    </source>
</evidence>
<feature type="domain" description="PAC" evidence="17">
    <location>
        <begin position="1691"/>
        <end position="1742"/>
    </location>
</feature>
<feature type="coiled-coil region" evidence="12">
    <location>
        <begin position="153"/>
        <end position="187"/>
    </location>
</feature>
<feature type="domain" description="PAS" evidence="16">
    <location>
        <begin position="1612"/>
        <end position="1688"/>
    </location>
</feature>
<dbReference type="GO" id="GO:0016020">
    <property type="term" value="C:membrane"/>
    <property type="evidence" value="ECO:0007669"/>
    <property type="project" value="UniProtKB-SubCell"/>
</dbReference>
<dbReference type="SUPFAM" id="SSF47384">
    <property type="entry name" value="Homodimeric domain of signal transducing histidine kinase"/>
    <property type="match status" value="1"/>
</dbReference>
<accession>A0A926VKI9</accession>
<keyword evidence="7" id="KW-0418">Kinase</keyword>
<dbReference type="PROSITE" id="PS50110">
    <property type="entry name" value="RESPONSE_REGULATORY"/>
    <property type="match status" value="1"/>
</dbReference>
<dbReference type="Pfam" id="PF02518">
    <property type="entry name" value="HATPase_c"/>
    <property type="match status" value="1"/>
</dbReference>
<evidence type="ECO:0000259" key="15">
    <source>
        <dbReference type="PROSITE" id="PS50110"/>
    </source>
</evidence>
<dbReference type="SMART" id="SM00086">
    <property type="entry name" value="PAC"/>
    <property type="match status" value="12"/>
</dbReference>
<reference evidence="18" key="1">
    <citation type="journal article" date="2015" name="ISME J.">
        <title>Draft Genome Sequence of Streptomyces incarnatus NRRL8089, which Produces the Nucleoside Antibiotic Sinefungin.</title>
        <authorList>
            <person name="Oshima K."/>
            <person name="Hattori M."/>
            <person name="Shimizu H."/>
            <person name="Fukuda K."/>
            <person name="Nemoto M."/>
            <person name="Inagaki K."/>
            <person name="Tamura T."/>
        </authorList>
    </citation>
    <scope>NUCLEOTIDE SEQUENCE</scope>
    <source>
        <strain evidence="18">FACHB-1375</strain>
    </source>
</reference>
<dbReference type="PRINTS" id="PR00344">
    <property type="entry name" value="BCTRLSENSOR"/>
</dbReference>
<dbReference type="Pfam" id="PF08447">
    <property type="entry name" value="PAS_3"/>
    <property type="match status" value="3"/>
</dbReference>
<feature type="domain" description="PAC" evidence="17">
    <location>
        <begin position="2096"/>
        <end position="2149"/>
    </location>
</feature>
<keyword evidence="8" id="KW-0067">ATP-binding</keyword>
<dbReference type="CDD" id="cd00082">
    <property type="entry name" value="HisKA"/>
    <property type="match status" value="1"/>
</dbReference>
<dbReference type="FunFam" id="1.10.287.130:FF:000038">
    <property type="entry name" value="Sensory transduction histidine kinase"/>
    <property type="match status" value="1"/>
</dbReference>
<feature type="domain" description="PAC" evidence="17">
    <location>
        <begin position="1182"/>
        <end position="1235"/>
    </location>
</feature>
<evidence type="ECO:0000259" key="16">
    <source>
        <dbReference type="PROSITE" id="PS50112"/>
    </source>
</evidence>
<keyword evidence="13" id="KW-0812">Transmembrane</keyword>
<keyword evidence="13" id="KW-1133">Transmembrane helix</keyword>
<organism evidence="18 19">
    <name type="scientific">Aerosakkonema funiforme FACHB-1375</name>
    <dbReference type="NCBI Taxonomy" id="2949571"/>
    <lineage>
        <taxon>Bacteria</taxon>
        <taxon>Bacillati</taxon>
        <taxon>Cyanobacteriota</taxon>
        <taxon>Cyanophyceae</taxon>
        <taxon>Oscillatoriophycideae</taxon>
        <taxon>Aerosakkonematales</taxon>
        <taxon>Aerosakkonemataceae</taxon>
        <taxon>Aerosakkonema</taxon>
    </lineage>
</organism>
<feature type="domain" description="PAS" evidence="16">
    <location>
        <begin position="981"/>
        <end position="1040"/>
    </location>
</feature>